<dbReference type="EMBL" id="QEAM01000041">
    <property type="protein sequence ID" value="TPX49016.1"/>
    <property type="molecule type" value="Genomic_DNA"/>
</dbReference>
<accession>A0A507DBZ9</accession>
<dbReference type="Proteomes" id="UP000320475">
    <property type="component" value="Unassembled WGS sequence"/>
</dbReference>
<evidence type="ECO:0000313" key="1">
    <source>
        <dbReference type="EMBL" id="TPX49016.1"/>
    </source>
</evidence>
<dbReference type="VEuPathDB" id="FungiDB:SeMB42_g02982"/>
<reference evidence="1 2" key="1">
    <citation type="journal article" date="2019" name="Sci. Rep.">
        <title>Comparative genomics of chytrid fungi reveal insights into the obligate biotrophic and pathogenic lifestyle of Synchytrium endobioticum.</title>
        <authorList>
            <person name="van de Vossenberg B.T.L.H."/>
            <person name="Warris S."/>
            <person name="Nguyen H.D.T."/>
            <person name="van Gent-Pelzer M.P.E."/>
            <person name="Joly D.L."/>
            <person name="van de Geest H.C."/>
            <person name="Bonants P.J.M."/>
            <person name="Smith D.S."/>
            <person name="Levesque C.A."/>
            <person name="van der Lee T.A.J."/>
        </authorList>
    </citation>
    <scope>NUCLEOTIDE SEQUENCE [LARGE SCALE GENOMIC DNA]</scope>
    <source>
        <strain evidence="1 2">LEV6574</strain>
    </source>
</reference>
<protein>
    <submittedName>
        <fullName evidence="1">Uncharacterized protein</fullName>
    </submittedName>
</protein>
<evidence type="ECO:0000313" key="2">
    <source>
        <dbReference type="Proteomes" id="UP000320475"/>
    </source>
</evidence>
<name>A0A507DBZ9_9FUNG</name>
<gene>
    <name evidence="1" type="ORF">SeLEV6574_g01707</name>
</gene>
<proteinExistence type="predicted"/>
<organism evidence="1 2">
    <name type="scientific">Synchytrium endobioticum</name>
    <dbReference type="NCBI Taxonomy" id="286115"/>
    <lineage>
        <taxon>Eukaryota</taxon>
        <taxon>Fungi</taxon>
        <taxon>Fungi incertae sedis</taxon>
        <taxon>Chytridiomycota</taxon>
        <taxon>Chytridiomycota incertae sedis</taxon>
        <taxon>Chytridiomycetes</taxon>
        <taxon>Synchytriales</taxon>
        <taxon>Synchytriaceae</taxon>
        <taxon>Synchytrium</taxon>
    </lineage>
</organism>
<comment type="caution">
    <text evidence="1">The sequence shown here is derived from an EMBL/GenBank/DDBJ whole genome shotgun (WGS) entry which is preliminary data.</text>
</comment>
<dbReference type="AlphaFoldDB" id="A0A507DBZ9"/>
<sequence length="85" mass="9836">MYEKCKIHSNSEILDQVSMLGRWWLDVPGPFASAIHREVWWSSSQKGGLTNRKTMAVEIGDLETRAYSHVLVAWDRDLLIETIVY</sequence>